<evidence type="ECO:0000313" key="4">
    <source>
        <dbReference type="Proteomes" id="UP000479710"/>
    </source>
</evidence>
<evidence type="ECO:0000256" key="1">
    <source>
        <dbReference type="SAM" id="MobiDB-lite"/>
    </source>
</evidence>
<dbReference type="AlphaFoldDB" id="A0A6G1CA13"/>
<feature type="compositionally biased region" description="Basic residues" evidence="1">
    <location>
        <begin position="8"/>
        <end position="21"/>
    </location>
</feature>
<comment type="caution">
    <text evidence="3">The sequence shown here is derived from an EMBL/GenBank/DDBJ whole genome shotgun (WGS) entry which is preliminary data.</text>
</comment>
<feature type="transmembrane region" description="Helical" evidence="2">
    <location>
        <begin position="54"/>
        <end position="78"/>
    </location>
</feature>
<accession>A0A6G1CA13</accession>
<keyword evidence="4" id="KW-1185">Reference proteome</keyword>
<keyword evidence="2" id="KW-0812">Transmembrane</keyword>
<feature type="region of interest" description="Disordered" evidence="1">
    <location>
        <begin position="1"/>
        <end position="21"/>
    </location>
</feature>
<reference evidence="3 4" key="1">
    <citation type="submission" date="2019-11" db="EMBL/GenBank/DDBJ databases">
        <title>Whole genome sequence of Oryza granulata.</title>
        <authorList>
            <person name="Li W."/>
        </authorList>
    </citation>
    <scope>NUCLEOTIDE SEQUENCE [LARGE SCALE GENOMIC DNA]</scope>
    <source>
        <strain evidence="4">cv. Menghai</strain>
        <tissue evidence="3">Leaf</tissue>
    </source>
</reference>
<keyword evidence="2" id="KW-0472">Membrane</keyword>
<proteinExistence type="predicted"/>
<evidence type="ECO:0000313" key="3">
    <source>
        <dbReference type="EMBL" id="KAF0897010.1"/>
    </source>
</evidence>
<protein>
    <submittedName>
        <fullName evidence="3">Uncharacterized protein</fullName>
    </submittedName>
</protein>
<sequence>MSSETRVRGHGRSRARGKKRARGNFWRACAGRNKIATPWPIDTIKERRIGRRQLVRNLAAAAVVAASLPPAALLLALLQVSSMPAAQSPSSMKVPAPNRAAACPASVAGEYDPKIDSARKAKSKDPGYWEDLFIPL</sequence>
<name>A0A6G1CA13_9ORYZ</name>
<gene>
    <name evidence="3" type="ORF">E2562_031310</name>
</gene>
<dbReference type="Proteomes" id="UP000479710">
    <property type="component" value="Unassembled WGS sequence"/>
</dbReference>
<evidence type="ECO:0000256" key="2">
    <source>
        <dbReference type="SAM" id="Phobius"/>
    </source>
</evidence>
<dbReference type="EMBL" id="SPHZ02000010">
    <property type="protein sequence ID" value="KAF0897010.1"/>
    <property type="molecule type" value="Genomic_DNA"/>
</dbReference>
<organism evidence="3 4">
    <name type="scientific">Oryza meyeriana var. granulata</name>
    <dbReference type="NCBI Taxonomy" id="110450"/>
    <lineage>
        <taxon>Eukaryota</taxon>
        <taxon>Viridiplantae</taxon>
        <taxon>Streptophyta</taxon>
        <taxon>Embryophyta</taxon>
        <taxon>Tracheophyta</taxon>
        <taxon>Spermatophyta</taxon>
        <taxon>Magnoliopsida</taxon>
        <taxon>Liliopsida</taxon>
        <taxon>Poales</taxon>
        <taxon>Poaceae</taxon>
        <taxon>BOP clade</taxon>
        <taxon>Oryzoideae</taxon>
        <taxon>Oryzeae</taxon>
        <taxon>Oryzinae</taxon>
        <taxon>Oryza</taxon>
        <taxon>Oryza meyeriana</taxon>
    </lineage>
</organism>
<keyword evidence="2" id="KW-1133">Transmembrane helix</keyword>